<feature type="domain" description="NAA35-like TPR repeats" evidence="5">
    <location>
        <begin position="313"/>
        <end position="521"/>
    </location>
</feature>
<reference evidence="6" key="1">
    <citation type="submission" date="2023-03" db="EMBL/GenBank/DDBJ databases">
        <title>Mating type loci evolution in Malassezia.</title>
        <authorList>
            <person name="Coelho M.A."/>
        </authorList>
    </citation>
    <scope>NUCLEOTIDE SEQUENCE</scope>
    <source>
        <strain evidence="6">CBS 10434</strain>
    </source>
</reference>
<dbReference type="PANTHER" id="PTHR21373">
    <property type="entry name" value="GLUCOSE REPRESSIBLE PROTEIN MAK10"/>
    <property type="match status" value="1"/>
</dbReference>
<evidence type="ECO:0000256" key="2">
    <source>
        <dbReference type="ARBA" id="ARBA00006289"/>
    </source>
</evidence>
<comment type="subcellular location">
    <subcellularLocation>
        <location evidence="1">Cytoplasm</location>
    </subcellularLocation>
</comment>
<proteinExistence type="inferred from homology"/>
<evidence type="ECO:0000259" key="5">
    <source>
        <dbReference type="Pfam" id="PF25789"/>
    </source>
</evidence>
<accession>A0AAF0E306</accession>
<sequence>MYVGCSDAALAPTAFVHPAGYALHDLMNALEAMDPLMDGGMEYPAALLPAQERPIEPRVPLPVSLAPDELCWVLDRLVACELEWLAGATLSQTLYTCTYFHECVLRDVVPSEHWCHGVLHAYLIATIKGCALQWLELTRNRVADGEDFSGDLGGIALPDGIDENDAATQLSAAASRIPDEHAASLQLRLRWRQHWLLALGAMTSEVPDLTAIHLHLSVCRRAWDKLQPGAAAADILPLQDAALARMPRHMQAFFDITLSRHFSTSIPMRPLPLRESHAVWDWWRCVLREEVELPLSLLSTDRVSCWWMHVRSQALAFQQSTPIPFLRSLASTYVSDGYTCAGGTRDLLHLASSWLEEWTSLSMDDLYTRLEWLDVRYAFLTHHSEPSAGQARRLNRFLQRLAGLLADHLGTYVANRARQKRSFGKAYAAWADLLDEAVALSAHMASALPSVCPSDLLVRPVQCLLLTSMEQALGAGLELGLYDNDELPCLFWLLAEVKGELGALLSAVPAGAPWLASFQHAVAAERHLCAAQSLARLSPSGDRTRVQNALTRRLKWLRRPAWCTRARLHVVTQPDSHTAEPLWDQWTELEQRSCSDVRTRVLQHVDACHTHCSARLDAATNDPWLLLCRASDAALMRGVHEACVALGEWARAAPAATLVWRASSHPWYAVPTWS</sequence>
<comment type="similarity">
    <text evidence="2">Belongs to the MAK10 family.</text>
</comment>
<dbReference type="Pfam" id="PF04112">
    <property type="entry name" value="Mak10"/>
    <property type="match status" value="1"/>
</dbReference>
<dbReference type="InterPro" id="IPR057983">
    <property type="entry name" value="NAA35-like_N"/>
</dbReference>
<protein>
    <submittedName>
        <fullName evidence="6">N-alpha-acetyltransferase, non-catalitic subunit</fullName>
    </submittedName>
</protein>
<dbReference type="PANTHER" id="PTHR21373:SF0">
    <property type="entry name" value="N-ALPHA-ACETYLTRANSFERASE 35, NATC AUXILIARY SUBUNIT"/>
    <property type="match status" value="1"/>
</dbReference>
<keyword evidence="3" id="KW-0963">Cytoplasm</keyword>
<evidence type="ECO:0000256" key="3">
    <source>
        <dbReference type="ARBA" id="ARBA00022490"/>
    </source>
</evidence>
<evidence type="ECO:0000313" key="7">
    <source>
        <dbReference type="Proteomes" id="UP001220961"/>
    </source>
</evidence>
<keyword evidence="7" id="KW-1185">Reference proteome</keyword>
<dbReference type="EMBL" id="CP119908">
    <property type="protein sequence ID" value="WFD17833.1"/>
    <property type="molecule type" value="Genomic_DNA"/>
</dbReference>
<dbReference type="Pfam" id="PF25789">
    <property type="entry name" value="TPR_NAA35"/>
    <property type="match status" value="1"/>
</dbReference>
<dbReference type="InterPro" id="IPR057982">
    <property type="entry name" value="TPR_NAA35"/>
</dbReference>
<dbReference type="AlphaFoldDB" id="A0AAF0E306"/>
<evidence type="ECO:0000256" key="1">
    <source>
        <dbReference type="ARBA" id="ARBA00004496"/>
    </source>
</evidence>
<gene>
    <name evidence="6" type="primary">MAK10</name>
    <name evidence="6" type="ORF">MCAP1_000042</name>
</gene>
<feature type="domain" description="NAA35-like N-terminal" evidence="4">
    <location>
        <begin position="15"/>
        <end position="164"/>
    </location>
</feature>
<evidence type="ECO:0000313" key="6">
    <source>
        <dbReference type="EMBL" id="WFD17833.1"/>
    </source>
</evidence>
<name>A0AAF0E306_9BASI</name>
<organism evidence="6 7">
    <name type="scientific">Malassezia caprae</name>
    <dbReference type="NCBI Taxonomy" id="1381934"/>
    <lineage>
        <taxon>Eukaryota</taxon>
        <taxon>Fungi</taxon>
        <taxon>Dikarya</taxon>
        <taxon>Basidiomycota</taxon>
        <taxon>Ustilaginomycotina</taxon>
        <taxon>Malasseziomycetes</taxon>
        <taxon>Malasseziales</taxon>
        <taxon>Malasseziaceae</taxon>
        <taxon>Malassezia</taxon>
    </lineage>
</organism>
<evidence type="ECO:0000259" key="4">
    <source>
        <dbReference type="Pfam" id="PF04112"/>
    </source>
</evidence>
<dbReference type="Proteomes" id="UP001220961">
    <property type="component" value="Chromosome 1"/>
</dbReference>
<dbReference type="InterPro" id="IPR007244">
    <property type="entry name" value="Naa35_N"/>
</dbReference>
<dbReference type="GO" id="GO:0031417">
    <property type="term" value="C:NatC complex"/>
    <property type="evidence" value="ECO:0007669"/>
    <property type="project" value="InterPro"/>
</dbReference>